<dbReference type="STRING" id="1353952.A0A165HHC9"/>
<dbReference type="OrthoDB" id="3219854at2759"/>
<dbReference type="AlphaFoldDB" id="A0A165HHC9"/>
<evidence type="ECO:0000256" key="2">
    <source>
        <dbReference type="SAM" id="SignalP"/>
    </source>
</evidence>
<reference evidence="4 5" key="1">
    <citation type="journal article" date="2016" name="Mol. Biol. Evol.">
        <title>Comparative Genomics of Early-Diverging Mushroom-Forming Fungi Provides Insights into the Origins of Lignocellulose Decay Capabilities.</title>
        <authorList>
            <person name="Nagy L.G."/>
            <person name="Riley R."/>
            <person name="Tritt A."/>
            <person name="Adam C."/>
            <person name="Daum C."/>
            <person name="Floudas D."/>
            <person name="Sun H."/>
            <person name="Yadav J.S."/>
            <person name="Pangilinan J."/>
            <person name="Larsson K.H."/>
            <person name="Matsuura K."/>
            <person name="Barry K."/>
            <person name="Labutti K."/>
            <person name="Kuo R."/>
            <person name="Ohm R.A."/>
            <person name="Bhattacharya S.S."/>
            <person name="Shirouzu T."/>
            <person name="Yoshinaga Y."/>
            <person name="Martin F.M."/>
            <person name="Grigoriev I.V."/>
            <person name="Hibbett D.S."/>
        </authorList>
    </citation>
    <scope>NUCLEOTIDE SEQUENCE [LARGE SCALE GENOMIC DNA]</scope>
    <source>
        <strain evidence="4 5">HHB12733</strain>
    </source>
</reference>
<dbReference type="EMBL" id="KV423942">
    <property type="protein sequence ID" value="KZT59303.1"/>
    <property type="molecule type" value="Genomic_DNA"/>
</dbReference>
<accession>A0A165HHC9</accession>
<sequence>QTGLFSAILSAFLVVSWSDLQSDPTQSTSEALAAISQQLVLLSSGQPMDRSSAYQVPNFVPPWWAVTVNCLWFTALFISLLTAVLAMLLKEWLSAYSDRVALVPLERVKQRQMRFDGVIKWNVPAIVSLLPLAIHIAVFLFLTGLVVLSWTVSISLATLMTVLLLVGFFLYTASATIPLILL</sequence>
<dbReference type="Pfam" id="PF20153">
    <property type="entry name" value="DUF6535"/>
    <property type="match status" value="1"/>
</dbReference>
<keyword evidence="1" id="KW-0472">Membrane</keyword>
<name>A0A165HHC9_9BASI</name>
<feature type="transmembrane region" description="Helical" evidence="1">
    <location>
        <begin position="121"/>
        <end position="148"/>
    </location>
</feature>
<feature type="signal peptide" evidence="2">
    <location>
        <begin position="1"/>
        <end position="18"/>
    </location>
</feature>
<protein>
    <recommendedName>
        <fullName evidence="3">DUF6535 domain-containing protein</fullName>
    </recommendedName>
</protein>
<feature type="chain" id="PRO_5007858699" description="DUF6535 domain-containing protein" evidence="2">
    <location>
        <begin position="19"/>
        <end position="182"/>
    </location>
</feature>
<dbReference type="InParanoid" id="A0A165HHC9"/>
<feature type="transmembrane region" description="Helical" evidence="1">
    <location>
        <begin position="63"/>
        <end position="89"/>
    </location>
</feature>
<keyword evidence="2" id="KW-0732">Signal</keyword>
<feature type="domain" description="DUF6535" evidence="3">
    <location>
        <begin position="2"/>
        <end position="151"/>
    </location>
</feature>
<feature type="transmembrane region" description="Helical" evidence="1">
    <location>
        <begin position="154"/>
        <end position="181"/>
    </location>
</feature>
<evidence type="ECO:0000313" key="4">
    <source>
        <dbReference type="EMBL" id="KZT59303.1"/>
    </source>
</evidence>
<gene>
    <name evidence="4" type="ORF">CALCODRAFT_409607</name>
</gene>
<evidence type="ECO:0000259" key="3">
    <source>
        <dbReference type="Pfam" id="PF20153"/>
    </source>
</evidence>
<feature type="non-terminal residue" evidence="4">
    <location>
        <position position="182"/>
    </location>
</feature>
<keyword evidence="1" id="KW-0812">Transmembrane</keyword>
<organism evidence="4 5">
    <name type="scientific">Calocera cornea HHB12733</name>
    <dbReference type="NCBI Taxonomy" id="1353952"/>
    <lineage>
        <taxon>Eukaryota</taxon>
        <taxon>Fungi</taxon>
        <taxon>Dikarya</taxon>
        <taxon>Basidiomycota</taxon>
        <taxon>Agaricomycotina</taxon>
        <taxon>Dacrymycetes</taxon>
        <taxon>Dacrymycetales</taxon>
        <taxon>Dacrymycetaceae</taxon>
        <taxon>Calocera</taxon>
    </lineage>
</organism>
<feature type="non-terminal residue" evidence="4">
    <location>
        <position position="1"/>
    </location>
</feature>
<dbReference type="InterPro" id="IPR045338">
    <property type="entry name" value="DUF6535"/>
</dbReference>
<keyword evidence="1" id="KW-1133">Transmembrane helix</keyword>
<evidence type="ECO:0000256" key="1">
    <source>
        <dbReference type="SAM" id="Phobius"/>
    </source>
</evidence>
<keyword evidence="5" id="KW-1185">Reference proteome</keyword>
<proteinExistence type="predicted"/>
<evidence type="ECO:0000313" key="5">
    <source>
        <dbReference type="Proteomes" id="UP000076842"/>
    </source>
</evidence>
<dbReference type="Proteomes" id="UP000076842">
    <property type="component" value="Unassembled WGS sequence"/>
</dbReference>